<feature type="compositionally biased region" description="Basic and acidic residues" evidence="4">
    <location>
        <begin position="654"/>
        <end position="664"/>
    </location>
</feature>
<dbReference type="InterPro" id="IPR045151">
    <property type="entry name" value="DCAF8"/>
</dbReference>
<feature type="region of interest" description="Disordered" evidence="4">
    <location>
        <begin position="604"/>
        <end position="697"/>
    </location>
</feature>
<feature type="repeat" description="WD" evidence="3">
    <location>
        <begin position="166"/>
        <end position="207"/>
    </location>
</feature>
<dbReference type="EMBL" id="KB915703">
    <property type="protein sequence ID" value="EOD52630.1"/>
    <property type="molecule type" value="Genomic_DNA"/>
</dbReference>
<name>R1GLR6_BOTPV</name>
<sequence>MARPLYSKLLNRELGLRDNKYARVHDIYGDRRWVRDLDIVNELSGHSGCVNALCWSKSGQLLASGSDDQHVNIHTYLPQSSSNQFDFSTTISTGHRANIFSVKFMPYTNDHTIVTAAGDAEVRIFDIEYAGSSAAPANTPGRSNGLNTVYDGVRYVSDNSSNCKVFRSHSDRVKRIVTESSPWLFLTCSEDGEVRQWDIRQPESQYPAPSSMSRRVASDDNVPPPLISYKRYHLDLNTISCSPSQPHYIALGGAHLHCFLHDRRMTGRDRLRERGAPLSSPDKLSEHDDELMRQATQCVRKFAPNGQKRMKRTDNGHITACKISDHNPNEMIVSWSGEWIYSFDLVHSPDVTEQEKEDNPRPSKGNSRAKESKTRKRKRARTGLSQESAERGGSRPRTGDGSPEEDEEMSLMVHYENGQREEIPIEPPRARSPISEAREAVLPEAQRQSFRIAKNVVSMRKNLFTLGFGYDFLKAILLWLDSGVGALLEGFTRPRDISRGNPRYPVPADAGSDAIDEVLIPYLLQLADETPIINIDASPFETDQNRVVFPTGKAAVVAFAQALKIPFEDLSSADVNFAFVDRAFGGLGRGDASVRQDEASIHRALRNIDPDEEEDPVESARLVRGPRAAGNNNTSEGSDENGSMDSDGEAVSADELREIIAGRSDDDEEDDDYEDDAGDSGEESEEDDEDDDDDDEPTSILFRSAFERTRLKEKVELDKPCSPHIRKYRGHCNVKTVKDVNFFGLEDEYIVSGSDSGHLFIWDKKTTQIVNILEGDGEVVNVVQGHPYEPMLAVSGIDHTVKVFSPDARARRNARLGIGVTPGDTSQFSSISFGPRLRRRQQRAPSSADDEVDTTTVPEGDENEDERAPPNGLPSRRRMHDEYRITSENDVNRAGGSRESFITTRRLWKINAMFVLWAGGRLPFQLPDGNIGFTQPLHTLLGMERDRLHIDPDVVQLFSRIFGLDGRLGSLFGGN</sequence>
<dbReference type="PROSITE" id="PS50294">
    <property type="entry name" value="WD_REPEATS_REGION"/>
    <property type="match status" value="2"/>
</dbReference>
<feature type="repeat" description="WD" evidence="3">
    <location>
        <begin position="92"/>
        <end position="128"/>
    </location>
</feature>
<dbReference type="GO" id="GO:0080008">
    <property type="term" value="C:Cul4-RING E3 ubiquitin ligase complex"/>
    <property type="evidence" value="ECO:0007669"/>
    <property type="project" value="TreeGrafter"/>
</dbReference>
<dbReference type="OrthoDB" id="4869960at2759"/>
<dbReference type="SUPFAM" id="SSF50978">
    <property type="entry name" value="WD40 repeat-like"/>
    <property type="match status" value="1"/>
</dbReference>
<evidence type="ECO:0000313" key="6">
    <source>
        <dbReference type="Proteomes" id="UP000013521"/>
    </source>
</evidence>
<proteinExistence type="predicted"/>
<dbReference type="Pfam" id="PF00400">
    <property type="entry name" value="WD40"/>
    <property type="match status" value="3"/>
</dbReference>
<dbReference type="eggNOG" id="KOG1310">
    <property type="taxonomic scope" value="Eukaryota"/>
</dbReference>
<accession>R1GLR6</accession>
<reference evidence="6" key="1">
    <citation type="journal article" date="2013" name="Genome Announc.">
        <title>Draft genome sequence of Neofusicoccum parvum isolate UCR-NP2, a fungal vascular pathogen associated with grapevine cankers.</title>
        <authorList>
            <person name="Blanco-Ulate B."/>
            <person name="Rolshausen P."/>
            <person name="Cantu D."/>
        </authorList>
    </citation>
    <scope>NUCLEOTIDE SEQUENCE [LARGE SCALE GENOMIC DNA]</scope>
    <source>
        <strain evidence="6">UCR-NP2</strain>
    </source>
</reference>
<evidence type="ECO:0000256" key="2">
    <source>
        <dbReference type="ARBA" id="ARBA00022737"/>
    </source>
</evidence>
<dbReference type="PANTHER" id="PTHR15574:SF40">
    <property type="entry name" value="WD AND TETRATRICOPEPTIDE REPEATS PROTEIN 1"/>
    <property type="match status" value="1"/>
</dbReference>
<organism evidence="5 6">
    <name type="scientific">Botryosphaeria parva (strain UCR-NP2)</name>
    <name type="common">Grapevine canker fungus</name>
    <name type="synonym">Neofusicoccum parvum</name>
    <dbReference type="NCBI Taxonomy" id="1287680"/>
    <lineage>
        <taxon>Eukaryota</taxon>
        <taxon>Fungi</taxon>
        <taxon>Dikarya</taxon>
        <taxon>Ascomycota</taxon>
        <taxon>Pezizomycotina</taxon>
        <taxon>Dothideomycetes</taxon>
        <taxon>Dothideomycetes incertae sedis</taxon>
        <taxon>Botryosphaeriales</taxon>
        <taxon>Botryosphaeriaceae</taxon>
        <taxon>Neofusicoccum</taxon>
    </lineage>
</organism>
<dbReference type="AlphaFoldDB" id="R1GLR6"/>
<evidence type="ECO:0000313" key="5">
    <source>
        <dbReference type="EMBL" id="EOD52630.1"/>
    </source>
</evidence>
<keyword evidence="2" id="KW-0677">Repeat</keyword>
<dbReference type="GO" id="GO:0045717">
    <property type="term" value="P:negative regulation of fatty acid biosynthetic process"/>
    <property type="evidence" value="ECO:0007669"/>
    <property type="project" value="TreeGrafter"/>
</dbReference>
<protein>
    <submittedName>
        <fullName evidence="5">Putative wd repeat-containing protein</fullName>
    </submittedName>
</protein>
<feature type="repeat" description="WD" evidence="3">
    <location>
        <begin position="43"/>
        <end position="73"/>
    </location>
</feature>
<dbReference type="InterPro" id="IPR015943">
    <property type="entry name" value="WD40/YVTN_repeat-like_dom_sf"/>
</dbReference>
<feature type="compositionally biased region" description="Acidic residues" evidence="4">
    <location>
        <begin position="665"/>
        <end position="697"/>
    </location>
</feature>
<dbReference type="SMART" id="SM00320">
    <property type="entry name" value="WD40"/>
    <property type="match status" value="6"/>
</dbReference>
<dbReference type="OMA" id="FRVRYGN"/>
<feature type="compositionally biased region" description="Polar residues" evidence="4">
    <location>
        <begin position="630"/>
        <end position="644"/>
    </location>
</feature>
<dbReference type="KEGG" id="npa:UCRNP2_575"/>
<dbReference type="InterPro" id="IPR036322">
    <property type="entry name" value="WD40_repeat_dom_sf"/>
</dbReference>
<feature type="region of interest" description="Disordered" evidence="4">
    <location>
        <begin position="271"/>
        <end position="290"/>
    </location>
</feature>
<evidence type="ECO:0000256" key="3">
    <source>
        <dbReference type="PROSITE-ProRule" id="PRU00221"/>
    </source>
</evidence>
<dbReference type="Proteomes" id="UP000013521">
    <property type="component" value="Unassembled WGS sequence"/>
</dbReference>
<gene>
    <name evidence="5" type="ORF">UCRNP2_575</name>
</gene>
<feature type="compositionally biased region" description="Acidic residues" evidence="4">
    <location>
        <begin position="848"/>
        <end position="865"/>
    </location>
</feature>
<dbReference type="InterPro" id="IPR001680">
    <property type="entry name" value="WD40_rpt"/>
</dbReference>
<feature type="region of interest" description="Disordered" evidence="4">
    <location>
        <begin position="827"/>
        <end position="888"/>
    </location>
</feature>
<dbReference type="GO" id="GO:0005737">
    <property type="term" value="C:cytoplasm"/>
    <property type="evidence" value="ECO:0007669"/>
    <property type="project" value="TreeGrafter"/>
</dbReference>
<dbReference type="STRING" id="1287680.R1GLR6"/>
<dbReference type="PROSITE" id="PS50082">
    <property type="entry name" value="WD_REPEATS_2"/>
    <property type="match status" value="3"/>
</dbReference>
<evidence type="ECO:0000256" key="4">
    <source>
        <dbReference type="SAM" id="MobiDB-lite"/>
    </source>
</evidence>
<dbReference type="Gene3D" id="2.130.10.10">
    <property type="entry name" value="YVTN repeat-like/Quinoprotein amine dehydrogenase"/>
    <property type="match status" value="3"/>
</dbReference>
<evidence type="ECO:0000256" key="1">
    <source>
        <dbReference type="ARBA" id="ARBA00022574"/>
    </source>
</evidence>
<dbReference type="PANTHER" id="PTHR15574">
    <property type="entry name" value="WD REPEAT DOMAIN-CONTAINING FAMILY"/>
    <property type="match status" value="1"/>
</dbReference>
<dbReference type="HOGENOM" id="CLU_001866_0_0_1"/>
<keyword evidence="1 3" id="KW-0853">WD repeat</keyword>
<feature type="compositionally biased region" description="Basic and acidic residues" evidence="4">
    <location>
        <begin position="879"/>
        <end position="888"/>
    </location>
</feature>
<feature type="region of interest" description="Disordered" evidence="4">
    <location>
        <begin position="351"/>
        <end position="407"/>
    </location>
</feature>